<evidence type="ECO:0000259" key="1">
    <source>
        <dbReference type="Pfam" id="PF12680"/>
    </source>
</evidence>
<dbReference type="Proteomes" id="UP001374803">
    <property type="component" value="Chromosome"/>
</dbReference>
<dbReference type="EMBL" id="CP089983">
    <property type="protein sequence ID" value="WXB06825.1"/>
    <property type="molecule type" value="Genomic_DNA"/>
</dbReference>
<protein>
    <submittedName>
        <fullName evidence="2">Nuclear transport factor 2 family protein</fullName>
    </submittedName>
</protein>
<name>A0ABZ2LCB9_9BACT</name>
<proteinExistence type="predicted"/>
<evidence type="ECO:0000313" key="2">
    <source>
        <dbReference type="EMBL" id="WXB06825.1"/>
    </source>
</evidence>
<dbReference type="RefSeq" id="WP_394836483.1">
    <property type="nucleotide sequence ID" value="NZ_CP089929.1"/>
</dbReference>
<keyword evidence="3" id="KW-1185">Reference proteome</keyword>
<feature type="domain" description="SnoaL-like" evidence="1">
    <location>
        <begin position="15"/>
        <end position="110"/>
    </location>
</feature>
<dbReference type="Pfam" id="PF12680">
    <property type="entry name" value="SnoaL_2"/>
    <property type="match status" value="1"/>
</dbReference>
<dbReference type="InterPro" id="IPR032710">
    <property type="entry name" value="NTF2-like_dom_sf"/>
</dbReference>
<gene>
    <name evidence="2" type="ORF">LVJ94_06205</name>
</gene>
<sequence length="151" mass="16806">MNSAEQIVADAERWFNTRNLEAILSCYTKDAEVEILADGISTVGVGPDQIRRIWQLVFGTFPRFTVTKKLISADPEGAIVNEWQGQMDGTGCARGFDLFWLDAAGAIARHQVLSFGRVVEYGAAASRVRFALLYPRHVLRALRVEHQLGAR</sequence>
<dbReference type="SUPFAM" id="SSF54427">
    <property type="entry name" value="NTF2-like"/>
    <property type="match status" value="1"/>
</dbReference>
<evidence type="ECO:0000313" key="3">
    <source>
        <dbReference type="Proteomes" id="UP001374803"/>
    </source>
</evidence>
<dbReference type="Gene3D" id="3.10.450.50">
    <property type="match status" value="1"/>
</dbReference>
<accession>A0ABZ2LCB9</accession>
<dbReference type="InterPro" id="IPR037401">
    <property type="entry name" value="SnoaL-like"/>
</dbReference>
<reference evidence="2" key="1">
    <citation type="submission" date="2021-12" db="EMBL/GenBank/DDBJ databases">
        <title>Discovery of the Pendulisporaceae a myxobacterial family with distinct sporulation behavior and unique specialized metabolism.</title>
        <authorList>
            <person name="Garcia R."/>
            <person name="Popoff A."/>
            <person name="Bader C.D."/>
            <person name="Loehr J."/>
            <person name="Walesch S."/>
            <person name="Walt C."/>
            <person name="Boldt J."/>
            <person name="Bunk B."/>
            <person name="Haeckl F.J.F.P.J."/>
            <person name="Gunesch A.P."/>
            <person name="Birkelbach J."/>
            <person name="Nuebel U."/>
            <person name="Pietschmann T."/>
            <person name="Bach T."/>
            <person name="Mueller R."/>
        </authorList>
    </citation>
    <scope>NUCLEOTIDE SEQUENCE</scope>
    <source>
        <strain evidence="2">MSr11367</strain>
    </source>
</reference>
<organism evidence="2 3">
    <name type="scientific">Pendulispora rubella</name>
    <dbReference type="NCBI Taxonomy" id="2741070"/>
    <lineage>
        <taxon>Bacteria</taxon>
        <taxon>Pseudomonadati</taxon>
        <taxon>Myxococcota</taxon>
        <taxon>Myxococcia</taxon>
        <taxon>Myxococcales</taxon>
        <taxon>Sorangiineae</taxon>
        <taxon>Pendulisporaceae</taxon>
        <taxon>Pendulispora</taxon>
    </lineage>
</organism>